<evidence type="ECO:0000313" key="2">
    <source>
        <dbReference type="Proteomes" id="UP000275267"/>
    </source>
</evidence>
<accession>A0A3L6Q3K1</accession>
<organism evidence="1 2">
    <name type="scientific">Panicum miliaceum</name>
    <name type="common">Proso millet</name>
    <name type="synonym">Broomcorn millet</name>
    <dbReference type="NCBI Taxonomy" id="4540"/>
    <lineage>
        <taxon>Eukaryota</taxon>
        <taxon>Viridiplantae</taxon>
        <taxon>Streptophyta</taxon>
        <taxon>Embryophyta</taxon>
        <taxon>Tracheophyta</taxon>
        <taxon>Spermatophyta</taxon>
        <taxon>Magnoliopsida</taxon>
        <taxon>Liliopsida</taxon>
        <taxon>Poales</taxon>
        <taxon>Poaceae</taxon>
        <taxon>PACMAD clade</taxon>
        <taxon>Panicoideae</taxon>
        <taxon>Panicodae</taxon>
        <taxon>Paniceae</taxon>
        <taxon>Panicinae</taxon>
        <taxon>Panicum</taxon>
        <taxon>Panicum sect. Panicum</taxon>
    </lineage>
</organism>
<proteinExistence type="predicted"/>
<comment type="caution">
    <text evidence="1">The sequence shown here is derived from an EMBL/GenBank/DDBJ whole genome shotgun (WGS) entry which is preliminary data.</text>
</comment>
<protein>
    <submittedName>
        <fullName evidence="1">FBD-associated F-box protein</fullName>
    </submittedName>
</protein>
<sequence>MVAEAGGGHLLSRLVSSACCPRLRRLRLVWLELPGMEEESLLIHAGELLELSLLEIDDLRFLELRTSSLRVLQVNGCYGIEGLTVSAPRLEDLEFLVEYPLHIDGDLSSVARLKIELCSHAYLDDDKNDGSIRLLECCRLIRCLEVCLDVSKVCHLSTHLIDILQMRIKGIANIRKKQDVDIIKSSIPQLPHVASLKIHVTQRDGPCSYGAGIARLLAQCNSIRYLNLSFCYNRVAEFEKLMGTDDELQFIQFILKRASGVAFNFDRNSGKKAAKTVLNLCHALAGGSWTTRNDANLSYNYWRRCA</sequence>
<dbReference type="Proteomes" id="UP000275267">
    <property type="component" value="Unassembled WGS sequence"/>
</dbReference>
<dbReference type="PANTHER" id="PTHR34709">
    <property type="entry name" value="OS10G0396666 PROTEIN"/>
    <property type="match status" value="1"/>
</dbReference>
<dbReference type="SUPFAM" id="SSF52047">
    <property type="entry name" value="RNI-like"/>
    <property type="match status" value="1"/>
</dbReference>
<dbReference type="OrthoDB" id="695956at2759"/>
<gene>
    <name evidence="1" type="ORF">C2845_PM15G22110</name>
</gene>
<keyword evidence="2" id="KW-1185">Reference proteome</keyword>
<dbReference type="EMBL" id="PQIB02000013">
    <property type="protein sequence ID" value="RLM73165.1"/>
    <property type="molecule type" value="Genomic_DNA"/>
</dbReference>
<reference evidence="2" key="1">
    <citation type="journal article" date="2019" name="Nat. Commun.">
        <title>The genome of broomcorn millet.</title>
        <authorList>
            <person name="Zou C."/>
            <person name="Miki D."/>
            <person name="Li D."/>
            <person name="Tang Q."/>
            <person name="Xiao L."/>
            <person name="Rajput S."/>
            <person name="Deng P."/>
            <person name="Jia W."/>
            <person name="Huang R."/>
            <person name="Zhang M."/>
            <person name="Sun Y."/>
            <person name="Hu J."/>
            <person name="Fu X."/>
            <person name="Schnable P.S."/>
            <person name="Li F."/>
            <person name="Zhang H."/>
            <person name="Feng B."/>
            <person name="Zhu X."/>
            <person name="Liu R."/>
            <person name="Schnable J.C."/>
            <person name="Zhu J.-K."/>
            <person name="Zhang H."/>
        </authorList>
    </citation>
    <scope>NUCLEOTIDE SEQUENCE [LARGE SCALE GENOMIC DNA]</scope>
</reference>
<dbReference type="InterPro" id="IPR055312">
    <property type="entry name" value="FBL15-like"/>
</dbReference>
<name>A0A3L6Q3K1_PANMI</name>
<evidence type="ECO:0000313" key="1">
    <source>
        <dbReference type="EMBL" id="RLM73165.1"/>
    </source>
</evidence>
<dbReference type="AlphaFoldDB" id="A0A3L6Q3K1"/>
<dbReference type="PANTHER" id="PTHR34709:SF28">
    <property type="entry name" value="OS08G0272601 PROTEIN"/>
    <property type="match status" value="1"/>
</dbReference>